<dbReference type="GO" id="GO:0005829">
    <property type="term" value="C:cytosol"/>
    <property type="evidence" value="ECO:0007669"/>
    <property type="project" value="TreeGrafter"/>
</dbReference>
<dbReference type="Gene3D" id="2.60.120.10">
    <property type="entry name" value="Jelly Rolls"/>
    <property type="match status" value="1"/>
</dbReference>
<comment type="catalytic activity">
    <reaction evidence="1 7">
        <text>dTDP-4-dehydro-6-deoxy-alpha-D-glucose = dTDP-4-dehydro-beta-L-rhamnose</text>
        <dbReference type="Rhea" id="RHEA:16969"/>
        <dbReference type="ChEBI" id="CHEBI:57649"/>
        <dbReference type="ChEBI" id="CHEBI:62830"/>
        <dbReference type="EC" id="5.1.3.13"/>
    </reaction>
</comment>
<evidence type="ECO:0000256" key="2">
    <source>
        <dbReference type="ARBA" id="ARBA00001997"/>
    </source>
</evidence>
<comment type="pathway">
    <text evidence="7">Carbohydrate biosynthesis; dTDP-L-rhamnose biosynthesis.</text>
</comment>
<gene>
    <name evidence="8" type="ORF">SAMN02745702_00184</name>
</gene>
<dbReference type="InterPro" id="IPR014710">
    <property type="entry name" value="RmlC-like_jellyroll"/>
</dbReference>
<comment type="similarity">
    <text evidence="7">Belongs to the dTDP-4-dehydrorhamnose 3,5-epimerase family.</text>
</comment>
<dbReference type="NCBIfam" id="TIGR01221">
    <property type="entry name" value="rmlC"/>
    <property type="match status" value="1"/>
</dbReference>
<evidence type="ECO:0000256" key="6">
    <source>
        <dbReference type="PIRSR" id="PIRSR600888-3"/>
    </source>
</evidence>
<dbReference type="Pfam" id="PF00908">
    <property type="entry name" value="dTDP_sugar_isom"/>
    <property type="match status" value="1"/>
</dbReference>
<feature type="active site" description="Proton acceptor" evidence="5">
    <location>
        <position position="62"/>
    </location>
</feature>
<keyword evidence="9" id="KW-1185">Reference proteome</keyword>
<dbReference type="Proteomes" id="UP000189733">
    <property type="component" value="Unassembled WGS sequence"/>
</dbReference>
<dbReference type="GO" id="GO:0019305">
    <property type="term" value="P:dTDP-rhamnose biosynthetic process"/>
    <property type="evidence" value="ECO:0007669"/>
    <property type="project" value="UniProtKB-UniRule"/>
</dbReference>
<proteinExistence type="inferred from homology"/>
<dbReference type="EMBL" id="FUYA01000001">
    <property type="protein sequence ID" value="SKA63635.1"/>
    <property type="molecule type" value="Genomic_DNA"/>
</dbReference>
<comment type="subunit">
    <text evidence="7">Homodimer.</text>
</comment>
<evidence type="ECO:0000256" key="7">
    <source>
        <dbReference type="RuleBase" id="RU364069"/>
    </source>
</evidence>
<dbReference type="SUPFAM" id="SSF51182">
    <property type="entry name" value="RmlC-like cupins"/>
    <property type="match status" value="1"/>
</dbReference>
<evidence type="ECO:0000313" key="8">
    <source>
        <dbReference type="EMBL" id="SKA63635.1"/>
    </source>
</evidence>
<dbReference type="RefSeq" id="WP_078683511.1">
    <property type="nucleotide sequence ID" value="NZ_FUYA01000001.1"/>
</dbReference>
<dbReference type="GO" id="GO:0000271">
    <property type="term" value="P:polysaccharide biosynthetic process"/>
    <property type="evidence" value="ECO:0007669"/>
    <property type="project" value="TreeGrafter"/>
</dbReference>
<sequence length="185" mass="21012">MEFRATKFPGLVVCIPRVFGDKRGFFMESYSQRLFADQGIETAFVQDNHARSVQKGVLRGVHFQAPPHAQAKLVRVSKGAAWDVVVDLRKGSPTYGEWYAETLSDENFHQLFIPQGFAHAYMTLTDVVEFQYKTDNFYAPESEGGLIWNDPDIGIEWPDCTPVLSDKDLVLPRLRDFVSPFVFDG</sequence>
<protein>
    <recommendedName>
        <fullName evidence="4 7">dTDP-4-dehydrorhamnose 3,5-epimerase</fullName>
        <ecNumber evidence="3 7">5.1.3.13</ecNumber>
    </recommendedName>
    <alternativeName>
        <fullName evidence="7">Thymidine diphospho-4-keto-rhamnose 3,5-epimerase</fullName>
    </alternativeName>
</protein>
<feature type="site" description="Participates in a stacking interaction with the thymidine ring of dTDP-4-oxo-6-deoxyglucose" evidence="6">
    <location>
        <position position="138"/>
    </location>
</feature>
<dbReference type="STRING" id="1121442.SAMN02745702_00184"/>
<dbReference type="OrthoDB" id="9800680at2"/>
<dbReference type="AlphaFoldDB" id="A0A1T4VF82"/>
<dbReference type="EC" id="5.1.3.13" evidence="3 7"/>
<evidence type="ECO:0000256" key="1">
    <source>
        <dbReference type="ARBA" id="ARBA00001298"/>
    </source>
</evidence>
<dbReference type="PANTHER" id="PTHR21047">
    <property type="entry name" value="DTDP-6-DEOXY-D-GLUCOSE-3,5 EPIMERASE"/>
    <property type="match status" value="1"/>
</dbReference>
<organism evidence="8 9">
    <name type="scientific">Desulfobaculum bizertense DSM 18034</name>
    <dbReference type="NCBI Taxonomy" id="1121442"/>
    <lineage>
        <taxon>Bacteria</taxon>
        <taxon>Pseudomonadati</taxon>
        <taxon>Thermodesulfobacteriota</taxon>
        <taxon>Desulfovibrionia</taxon>
        <taxon>Desulfovibrionales</taxon>
        <taxon>Desulfovibrionaceae</taxon>
        <taxon>Desulfobaculum</taxon>
    </lineage>
</organism>
<evidence type="ECO:0000313" key="9">
    <source>
        <dbReference type="Proteomes" id="UP000189733"/>
    </source>
</evidence>
<dbReference type="PANTHER" id="PTHR21047:SF2">
    <property type="entry name" value="THYMIDINE DIPHOSPHO-4-KETO-RHAMNOSE 3,5-EPIMERASE"/>
    <property type="match status" value="1"/>
</dbReference>
<dbReference type="InterPro" id="IPR000888">
    <property type="entry name" value="RmlC-like"/>
</dbReference>
<evidence type="ECO:0000256" key="3">
    <source>
        <dbReference type="ARBA" id="ARBA00012098"/>
    </source>
</evidence>
<dbReference type="UniPathway" id="UPA00124"/>
<name>A0A1T4VF82_9BACT</name>
<accession>A0A1T4VF82</accession>
<feature type="active site" description="Proton donor" evidence="5">
    <location>
        <position position="132"/>
    </location>
</feature>
<dbReference type="InterPro" id="IPR011051">
    <property type="entry name" value="RmlC_Cupin_sf"/>
</dbReference>
<dbReference type="GO" id="GO:0008830">
    <property type="term" value="F:dTDP-4-dehydrorhamnose 3,5-epimerase activity"/>
    <property type="evidence" value="ECO:0007669"/>
    <property type="project" value="UniProtKB-UniRule"/>
</dbReference>
<evidence type="ECO:0000256" key="5">
    <source>
        <dbReference type="PIRSR" id="PIRSR600888-1"/>
    </source>
</evidence>
<evidence type="ECO:0000256" key="4">
    <source>
        <dbReference type="ARBA" id="ARBA00019595"/>
    </source>
</evidence>
<dbReference type="CDD" id="cd00438">
    <property type="entry name" value="cupin_RmlC"/>
    <property type="match status" value="1"/>
</dbReference>
<comment type="function">
    <text evidence="2 7">Catalyzes the epimerization of the C3' and C5'positions of dTDP-6-deoxy-D-xylo-4-hexulose, forming dTDP-6-deoxy-L-lyxo-4-hexulose.</text>
</comment>
<reference evidence="8 9" key="1">
    <citation type="submission" date="2017-02" db="EMBL/GenBank/DDBJ databases">
        <authorList>
            <person name="Peterson S.W."/>
        </authorList>
    </citation>
    <scope>NUCLEOTIDE SEQUENCE [LARGE SCALE GENOMIC DNA]</scope>
    <source>
        <strain evidence="8 9">DSM 18034</strain>
    </source>
</reference>
<keyword evidence="7" id="KW-0413">Isomerase</keyword>